<proteinExistence type="predicted"/>
<evidence type="ECO:0000313" key="2">
    <source>
        <dbReference type="EMBL" id="PVH23251.1"/>
    </source>
</evidence>
<feature type="region of interest" description="Disordered" evidence="1">
    <location>
        <begin position="1"/>
        <end position="42"/>
    </location>
</feature>
<comment type="caution">
    <text evidence="2">The sequence shown here is derived from an EMBL/GenBank/DDBJ whole genome shotgun (WGS) entry which is preliminary data.</text>
</comment>
<protein>
    <submittedName>
        <fullName evidence="2">Uncharacterized protein</fullName>
    </submittedName>
</protein>
<dbReference type="GeneID" id="37008315"/>
<organism evidence="2 3">
    <name type="scientific">Candidozyma haemuli</name>
    <dbReference type="NCBI Taxonomy" id="45357"/>
    <lineage>
        <taxon>Eukaryota</taxon>
        <taxon>Fungi</taxon>
        <taxon>Dikarya</taxon>
        <taxon>Ascomycota</taxon>
        <taxon>Saccharomycotina</taxon>
        <taxon>Pichiomycetes</taxon>
        <taxon>Metschnikowiaceae</taxon>
        <taxon>Candidozyma</taxon>
    </lineage>
</organism>
<dbReference type="AlphaFoldDB" id="A0A2V1B1S5"/>
<dbReference type="VEuPathDB" id="FungiDB:CXQ85_002984"/>
<keyword evidence="3" id="KW-1185">Reference proteome</keyword>
<name>A0A2V1B1S5_9ASCO</name>
<dbReference type="Proteomes" id="UP000244309">
    <property type="component" value="Unassembled WGS sequence"/>
</dbReference>
<evidence type="ECO:0000256" key="1">
    <source>
        <dbReference type="SAM" id="MobiDB-lite"/>
    </source>
</evidence>
<sequence length="238" mass="26067">MSRKTNACLGQTQTEPSRPAASENISRPATAGRVEPEPETVFPEPLSVSQQCKILVDTYKPFDEAKPVTDQPKGYFSFKLGLPKKTESFTTEDILLGIFRPILFEMKRKQDAEDQRAHELFMAQFTKPACPEPTSITSTVVSEPPVVDDGWTTVQKGKSSKTFKPKALAGHTIPGALKTMTKSTKTSVMTFVPALSALGPSNTKKYNTYEALDVEDLTQSSASESEDIFSSPSSVCEF</sequence>
<dbReference type="EMBL" id="PKFO01000010">
    <property type="protein sequence ID" value="PVH23251.1"/>
    <property type="molecule type" value="Genomic_DNA"/>
</dbReference>
<evidence type="ECO:0000313" key="3">
    <source>
        <dbReference type="Proteomes" id="UP000244309"/>
    </source>
</evidence>
<dbReference type="RefSeq" id="XP_025344191.1">
    <property type="nucleotide sequence ID" value="XM_025486641.1"/>
</dbReference>
<reference evidence="2 3" key="1">
    <citation type="submission" date="2017-12" db="EMBL/GenBank/DDBJ databases">
        <title>Genome Sequence of a Multidrug-Resistant Candida haemulonii Isolate from a Patient with Chronic Leg Ulcers in Israel.</title>
        <authorList>
            <person name="Chow N.A."/>
            <person name="Gade L."/>
            <person name="Batra D."/>
            <person name="Rowe L.A."/>
            <person name="Ben-Ami R."/>
            <person name="Loparev V.N."/>
            <person name="Litvintseva A.P."/>
        </authorList>
    </citation>
    <scope>NUCLEOTIDE SEQUENCE [LARGE SCALE GENOMIC DNA]</scope>
    <source>
        <strain evidence="2 3">B11899</strain>
    </source>
</reference>
<accession>A0A2V1B1S5</accession>
<feature type="compositionally biased region" description="Polar residues" evidence="1">
    <location>
        <begin position="1"/>
        <end position="16"/>
    </location>
</feature>
<gene>
    <name evidence="2" type="ORF">CXQ85_002984</name>
</gene>